<dbReference type="Pfam" id="PF05057">
    <property type="entry name" value="DUF676"/>
    <property type="match status" value="2"/>
</dbReference>
<comment type="caution">
    <text evidence="5">The sequence shown here is derived from an EMBL/GenBank/DDBJ whole genome shotgun (WGS) entry which is preliminary data.</text>
</comment>
<feature type="compositionally biased region" description="Polar residues" evidence="3">
    <location>
        <begin position="859"/>
        <end position="868"/>
    </location>
</feature>
<feature type="region of interest" description="Disordered" evidence="3">
    <location>
        <begin position="157"/>
        <end position="187"/>
    </location>
</feature>
<feature type="compositionally biased region" description="Polar residues" evidence="3">
    <location>
        <begin position="398"/>
        <end position="407"/>
    </location>
</feature>
<feature type="domain" description="DUF676" evidence="4">
    <location>
        <begin position="244"/>
        <end position="281"/>
    </location>
</feature>
<evidence type="ECO:0000256" key="1">
    <source>
        <dbReference type="ARBA" id="ARBA00007920"/>
    </source>
</evidence>
<feature type="compositionally biased region" description="Low complexity" evidence="3">
    <location>
        <begin position="1052"/>
        <end position="1068"/>
    </location>
</feature>
<dbReference type="InterPro" id="IPR007751">
    <property type="entry name" value="DUF676_lipase-like"/>
</dbReference>
<feature type="region of interest" description="Disordered" evidence="3">
    <location>
        <begin position="205"/>
        <end position="245"/>
    </location>
</feature>
<feature type="compositionally biased region" description="Polar residues" evidence="3">
    <location>
        <begin position="750"/>
        <end position="772"/>
    </location>
</feature>
<feature type="compositionally biased region" description="Polar residues" evidence="3">
    <location>
        <begin position="1112"/>
        <end position="1135"/>
    </location>
</feature>
<dbReference type="InterPro" id="IPR029058">
    <property type="entry name" value="AB_hydrolase_fold"/>
</dbReference>
<feature type="compositionally biased region" description="Basic and acidic residues" evidence="3">
    <location>
        <begin position="736"/>
        <end position="749"/>
    </location>
</feature>
<dbReference type="SUPFAM" id="SSF53474">
    <property type="entry name" value="alpha/beta-Hydrolases"/>
    <property type="match status" value="1"/>
</dbReference>
<dbReference type="Proteomes" id="UP001203852">
    <property type="component" value="Unassembled WGS sequence"/>
</dbReference>
<feature type="compositionally biased region" description="Basic and acidic residues" evidence="3">
    <location>
        <begin position="1013"/>
        <end position="1036"/>
    </location>
</feature>
<sequence>MLLLHQTGSVHVGEVVRYTLTYTPSLDRILPPPTHLHVKIKNTSAIPLRAAYLHGPYTLYVACYPSTFNPYQKHEAIKEEGAPEYEPQLKAGGHWTSRLTVPEETRGDALHTESKRNGERKSFTWIIEVASQIIFSKTASVHYELLVGRDQKSVDSGLHGVVGSGQRVPGRLEDHQQGRSRNAAQSKGVFSKAVRLAVDDTESLWNTPPFPSWDDNGDVKVEQGPQHGDKRDHAAKKDKKQRKQKKIHLVLLTHGLHSNLGADMLFMKETIDTTAKIAREDAKKRRAERRAERMAEANKFGRDRIDQKSKSVPEPAVSGGEGDAEEETDDEDEQVIVRGFNGNAVRTERGIQYLGKRFAKYVLSITYPDQPYLPVKSSIGRSLTKSLPGVQSKPPPGTQLTHKNSSIVKDEGHRNHNLAYRITSISFISHSLGGLIQTYAIAYIQKHSPDFFDIIKPINFVAMASPFLGLSNENPVYVKFALDFGLVGRTGQDLGLTWRPPTIAKNGWGAVIGSLTNDSQKAQREHDPGAKPLLRILPTGPAHVALKKFRNRTVYSNVVNDGIVPLRTSCLLFLDWRGLGRVEKARRESGLVGTMVEWGWHEMTGQNASAVRKPIGWNDLFGDSADEVSSERNSSPDPGASVPQAEASQGFDYEQRVNSKGQPPLDKAHSGTGGQLSQESSETSATNLWSGLLNLFKPHAGEQKPAPKVPRKAQKIYHRGQTMHQLEQDSETSSQEDNHLSVNHAEEQRGGSTDGRSSLVRGSSLYTNTSGNPEVEAPPKTTFFESAGDLLNPPLPPKEFILNPSTRPRTIFHDRVYHPTDIPPPPAKRQRTLMPRRTSAQQTFQHAPSPLNDDARRGSIQSTASNPEPGSMRIEEKIARAYHKDLSWRKVLVRLEPDAHNNMIVRRMFANAYGWPVVKHMCDTHFAYTAAAQTRDEDEPAVERAIEDESEFRAVGEEVKGQTDLPPEEVEDENMKEQEKHSGPQRAQTDDEVAATSASPQSPNGNKMPTRWKVQDRLRPERARTESEIRESRDDVSELLSKISAAGESSKDASYSSMNSSRAALSRLARSDSSRWSDRFFEGSDDGEEEDEDDPLVEELRKAERRGELDNASDSTITSPKIATVLTSSPQSTRLNLAKDKDRDGGAGEDERLVTEPETPLTAEPAELEPLSHSSGANTPRQEQSEELAPSAVPTSTGAGLGLSLAESAGASRAGVVPPVHGEGDDTDAGQRPLSRGVAEQVALAKAKGETRNEGED</sequence>
<keyword evidence="2" id="KW-0443">Lipid metabolism</keyword>
<comment type="similarity">
    <text evidence="1">Belongs to the putative lipase ROG1 family.</text>
</comment>
<dbReference type="PANTHER" id="PTHR12482">
    <property type="entry name" value="LIPASE ROG1-RELATED-RELATED"/>
    <property type="match status" value="1"/>
</dbReference>
<keyword evidence="6" id="KW-1185">Reference proteome</keyword>
<feature type="compositionally biased region" description="Basic and acidic residues" evidence="3">
    <location>
        <begin position="217"/>
        <end position="232"/>
    </location>
</feature>
<dbReference type="GO" id="GO:0047372">
    <property type="term" value="F:monoacylglycerol lipase activity"/>
    <property type="evidence" value="ECO:0007669"/>
    <property type="project" value="TreeGrafter"/>
</dbReference>
<feature type="compositionally biased region" description="Acidic residues" evidence="3">
    <location>
        <begin position="322"/>
        <end position="332"/>
    </location>
</feature>
<feature type="compositionally biased region" description="Basic and acidic residues" evidence="3">
    <location>
        <begin position="1247"/>
        <end position="1257"/>
    </location>
</feature>
<feature type="region of interest" description="Disordered" evidence="3">
    <location>
        <begin position="723"/>
        <end position="791"/>
    </location>
</feature>
<gene>
    <name evidence="5" type="ORF">EDD36DRAFT_40644</name>
</gene>
<feature type="compositionally biased region" description="Basic and acidic residues" evidence="3">
    <location>
        <begin position="1137"/>
        <end position="1155"/>
    </location>
</feature>
<feature type="compositionally biased region" description="Low complexity" evidence="3">
    <location>
        <begin position="1156"/>
        <end position="1171"/>
    </location>
</feature>
<evidence type="ECO:0000256" key="2">
    <source>
        <dbReference type="ARBA" id="ARBA00022963"/>
    </source>
</evidence>
<dbReference type="GO" id="GO:0016042">
    <property type="term" value="P:lipid catabolic process"/>
    <property type="evidence" value="ECO:0007669"/>
    <property type="project" value="UniProtKB-KW"/>
</dbReference>
<evidence type="ECO:0000256" key="3">
    <source>
        <dbReference type="SAM" id="MobiDB-lite"/>
    </source>
</evidence>
<feature type="region of interest" description="Disordered" evidence="3">
    <location>
        <begin position="816"/>
        <end position="871"/>
    </location>
</feature>
<feature type="compositionally biased region" description="Basic residues" evidence="3">
    <location>
        <begin position="233"/>
        <end position="245"/>
    </location>
</feature>
<feature type="compositionally biased region" description="Acidic residues" evidence="3">
    <location>
        <begin position="1083"/>
        <end position="1097"/>
    </location>
</feature>
<feature type="region of interest" description="Disordered" evidence="3">
    <location>
        <begin position="933"/>
        <end position="1257"/>
    </location>
</feature>
<keyword evidence="2" id="KW-0442">Lipid degradation</keyword>
<feature type="region of interest" description="Disordered" evidence="3">
    <location>
        <begin position="622"/>
        <end position="684"/>
    </location>
</feature>
<feature type="compositionally biased region" description="Polar residues" evidence="3">
    <location>
        <begin position="675"/>
        <end position="684"/>
    </location>
</feature>
<feature type="compositionally biased region" description="Basic and acidic residues" evidence="3">
    <location>
        <begin position="973"/>
        <end position="982"/>
    </location>
</feature>
<feature type="compositionally biased region" description="Polar residues" evidence="3">
    <location>
        <begin position="1172"/>
        <end position="1182"/>
    </location>
</feature>
<feature type="compositionally biased region" description="Basic and acidic residues" evidence="3">
    <location>
        <begin position="282"/>
        <end position="311"/>
    </location>
</feature>
<accession>A0AAN6E6B7</accession>
<reference evidence="5" key="1">
    <citation type="journal article" date="2022" name="bioRxiv">
        <title>Deciphering the potential niche of two novel black yeast fungi from a biological soil crust based on their genomes, phenotypes, and melanin regulation.</title>
        <authorList>
            <consortium name="DOE Joint Genome Institute"/>
            <person name="Carr E.C."/>
            <person name="Barton Q."/>
            <person name="Grambo S."/>
            <person name="Sullivan M."/>
            <person name="Renfro C.M."/>
            <person name="Kuo A."/>
            <person name="Pangilinan J."/>
            <person name="Lipzen A."/>
            <person name="Keymanesh K."/>
            <person name="Savage E."/>
            <person name="Barry K."/>
            <person name="Grigoriev I.V."/>
            <person name="Riekhof W.R."/>
            <person name="Harris S.S."/>
        </authorList>
    </citation>
    <scope>NUCLEOTIDE SEQUENCE</scope>
    <source>
        <strain evidence="5">JF 03-4F</strain>
    </source>
</reference>
<evidence type="ECO:0000259" key="4">
    <source>
        <dbReference type="Pfam" id="PF05057"/>
    </source>
</evidence>
<feature type="compositionally biased region" description="Basic and acidic residues" evidence="3">
    <location>
        <begin position="1069"/>
        <end position="1082"/>
    </location>
</feature>
<evidence type="ECO:0000313" key="5">
    <source>
        <dbReference type="EMBL" id="KAI1618751.1"/>
    </source>
</evidence>
<dbReference type="InterPro" id="IPR044294">
    <property type="entry name" value="Lipase-like"/>
</dbReference>
<dbReference type="AlphaFoldDB" id="A0AAN6E6B7"/>
<dbReference type="EMBL" id="MU404350">
    <property type="protein sequence ID" value="KAI1618751.1"/>
    <property type="molecule type" value="Genomic_DNA"/>
</dbReference>
<feature type="compositionally biased region" description="Basic and acidic residues" evidence="3">
    <location>
        <begin position="1098"/>
        <end position="1109"/>
    </location>
</feature>
<feature type="region of interest" description="Disordered" evidence="3">
    <location>
        <begin position="282"/>
        <end position="332"/>
    </location>
</feature>
<dbReference type="PANTHER" id="PTHR12482:SF62">
    <property type="entry name" value="LIPASE ROG1-RELATED"/>
    <property type="match status" value="1"/>
</dbReference>
<proteinExistence type="inferred from homology"/>
<evidence type="ECO:0000313" key="6">
    <source>
        <dbReference type="Proteomes" id="UP001203852"/>
    </source>
</evidence>
<feature type="compositionally biased region" description="Polar residues" evidence="3">
    <location>
        <begin position="996"/>
        <end position="1007"/>
    </location>
</feature>
<name>A0AAN6E6B7_9EURO</name>
<feature type="domain" description="DUF676" evidence="4">
    <location>
        <begin position="422"/>
        <end position="568"/>
    </location>
</feature>
<protein>
    <submittedName>
        <fullName evidence="5">Serine esterase-domain-containing protein</fullName>
    </submittedName>
</protein>
<organism evidence="5 6">
    <name type="scientific">Exophiala viscosa</name>
    <dbReference type="NCBI Taxonomy" id="2486360"/>
    <lineage>
        <taxon>Eukaryota</taxon>
        <taxon>Fungi</taxon>
        <taxon>Dikarya</taxon>
        <taxon>Ascomycota</taxon>
        <taxon>Pezizomycotina</taxon>
        <taxon>Eurotiomycetes</taxon>
        <taxon>Chaetothyriomycetidae</taxon>
        <taxon>Chaetothyriales</taxon>
        <taxon>Herpotrichiellaceae</taxon>
        <taxon>Exophiala</taxon>
    </lineage>
</organism>
<feature type="compositionally biased region" description="Basic and acidic residues" evidence="3">
    <location>
        <begin position="941"/>
        <end position="961"/>
    </location>
</feature>
<feature type="region of interest" description="Disordered" evidence="3">
    <location>
        <begin position="385"/>
        <end position="408"/>
    </location>
</feature>